<evidence type="ECO:0000256" key="1">
    <source>
        <dbReference type="SAM" id="Phobius"/>
    </source>
</evidence>
<dbReference type="EMBL" id="CABPRJ010001914">
    <property type="protein sequence ID" value="VVC41180.1"/>
    <property type="molecule type" value="Genomic_DNA"/>
</dbReference>
<evidence type="ECO:0000313" key="3">
    <source>
        <dbReference type="Proteomes" id="UP000325440"/>
    </source>
</evidence>
<evidence type="ECO:0000313" key="2">
    <source>
        <dbReference type="EMBL" id="VVC41180.1"/>
    </source>
</evidence>
<reference evidence="2 3" key="1">
    <citation type="submission" date="2019-08" db="EMBL/GenBank/DDBJ databases">
        <authorList>
            <person name="Alioto T."/>
            <person name="Alioto T."/>
            <person name="Gomez Garrido J."/>
        </authorList>
    </citation>
    <scope>NUCLEOTIDE SEQUENCE [LARGE SCALE GENOMIC DNA]</scope>
</reference>
<feature type="transmembrane region" description="Helical" evidence="1">
    <location>
        <begin position="203"/>
        <end position="224"/>
    </location>
</feature>
<gene>
    <name evidence="2" type="ORF">CINCED_3A012253</name>
</gene>
<keyword evidence="1" id="KW-0472">Membrane</keyword>
<keyword evidence="3" id="KW-1185">Reference proteome</keyword>
<organism evidence="2 3">
    <name type="scientific">Cinara cedri</name>
    <dbReference type="NCBI Taxonomy" id="506608"/>
    <lineage>
        <taxon>Eukaryota</taxon>
        <taxon>Metazoa</taxon>
        <taxon>Ecdysozoa</taxon>
        <taxon>Arthropoda</taxon>
        <taxon>Hexapoda</taxon>
        <taxon>Insecta</taxon>
        <taxon>Pterygota</taxon>
        <taxon>Neoptera</taxon>
        <taxon>Paraneoptera</taxon>
        <taxon>Hemiptera</taxon>
        <taxon>Sternorrhyncha</taxon>
        <taxon>Aphidomorpha</taxon>
        <taxon>Aphidoidea</taxon>
        <taxon>Aphididae</taxon>
        <taxon>Lachninae</taxon>
        <taxon>Cinara</taxon>
    </lineage>
</organism>
<dbReference type="Proteomes" id="UP000325440">
    <property type="component" value="Unassembled WGS sequence"/>
</dbReference>
<dbReference type="AlphaFoldDB" id="A0A5E4NF77"/>
<accession>A0A5E4NF77</accession>
<keyword evidence="1" id="KW-1133">Transmembrane helix</keyword>
<proteinExistence type="predicted"/>
<sequence length="237" mass="27665">MLNFQFIIKTTQENLNNCLKQNLLLKHEVETERLKKSMIKMELETLTTMLRKCNYKNNSELNVKVLMHEREHLTNKIYQLKIENIELKQALTKSNNQIQSLTEKQHECTEKINLVTPILNSLQLQINKQKKDSDTLINLLCVSKNLARKILSALEYTRKSNKIQSDHIQNLIKEVASIKSNLNTYNYNIQTLFEHVTNLYNQWLASICSGIVSVILICWLGGTIKKKKKSIFMFIIV</sequence>
<protein>
    <submittedName>
        <fullName evidence="2">Uncharacterized protein</fullName>
    </submittedName>
</protein>
<keyword evidence="1" id="KW-0812">Transmembrane</keyword>
<name>A0A5E4NF77_9HEMI</name>